<name>A0A5C8P5P5_9BURK</name>
<gene>
    <name evidence="2" type="ORF">FHP08_03420</name>
</gene>
<dbReference type="Proteomes" id="UP000321548">
    <property type="component" value="Unassembled WGS sequence"/>
</dbReference>
<evidence type="ECO:0000313" key="2">
    <source>
        <dbReference type="EMBL" id="TXL68739.1"/>
    </source>
</evidence>
<sequence>MSAKSSQQEGPIAGFSNCHAGILSRFERLKRLPQLLADPADLPAARQFADGMVRFVRDAVFEHHAEEEEALFPAVARSAAPGDERQLVDSLIARLTREHRELEALWAGLEPAMKNFARGKTADIDTKAVDRLCRSYAEHAHFEERVWLPLSERILKPNDQAALGLTLHLRHALDKVVAHI</sequence>
<dbReference type="RefSeq" id="WP_147702875.1">
    <property type="nucleotide sequence ID" value="NZ_VDUY01000001.1"/>
</dbReference>
<dbReference type="Pfam" id="PF01814">
    <property type="entry name" value="Hemerythrin"/>
    <property type="match status" value="1"/>
</dbReference>
<dbReference type="Gene3D" id="1.20.120.520">
    <property type="entry name" value="nmb1532 protein domain like"/>
    <property type="match status" value="1"/>
</dbReference>
<dbReference type="EMBL" id="VDUY01000001">
    <property type="protein sequence ID" value="TXL68739.1"/>
    <property type="molecule type" value="Genomic_DNA"/>
</dbReference>
<reference evidence="2 3" key="1">
    <citation type="submission" date="2019-06" db="EMBL/GenBank/DDBJ databases">
        <title>Quisquiliibacterium sp. nov., isolated from a maize field.</title>
        <authorList>
            <person name="Lin S.-Y."/>
            <person name="Tsai C.-F."/>
            <person name="Young C.-C."/>
        </authorList>
    </citation>
    <scope>NUCLEOTIDE SEQUENCE [LARGE SCALE GENOMIC DNA]</scope>
    <source>
        <strain evidence="2 3">CC-CFT501</strain>
    </source>
</reference>
<comment type="caution">
    <text evidence="2">The sequence shown here is derived from an EMBL/GenBank/DDBJ whole genome shotgun (WGS) entry which is preliminary data.</text>
</comment>
<dbReference type="OrthoDB" id="8527165at2"/>
<proteinExistence type="predicted"/>
<protein>
    <submittedName>
        <fullName evidence="2">Hemerythrin domain-containing protein</fullName>
    </submittedName>
</protein>
<accession>A0A5C8P5P5</accession>
<evidence type="ECO:0000313" key="3">
    <source>
        <dbReference type="Proteomes" id="UP000321548"/>
    </source>
</evidence>
<organism evidence="2 3">
    <name type="scientific">Zeimonas arvi</name>
    <dbReference type="NCBI Taxonomy" id="2498847"/>
    <lineage>
        <taxon>Bacteria</taxon>
        <taxon>Pseudomonadati</taxon>
        <taxon>Pseudomonadota</taxon>
        <taxon>Betaproteobacteria</taxon>
        <taxon>Burkholderiales</taxon>
        <taxon>Burkholderiaceae</taxon>
        <taxon>Zeimonas</taxon>
    </lineage>
</organism>
<keyword evidence="3" id="KW-1185">Reference proteome</keyword>
<feature type="domain" description="Hemerythrin-like" evidence="1">
    <location>
        <begin position="13"/>
        <end position="150"/>
    </location>
</feature>
<dbReference type="AlphaFoldDB" id="A0A5C8P5P5"/>
<evidence type="ECO:0000259" key="1">
    <source>
        <dbReference type="Pfam" id="PF01814"/>
    </source>
</evidence>
<dbReference type="InterPro" id="IPR012312">
    <property type="entry name" value="Hemerythrin-like"/>
</dbReference>